<dbReference type="GO" id="GO:0005776">
    <property type="term" value="C:autophagosome"/>
    <property type="evidence" value="ECO:0007669"/>
    <property type="project" value="TreeGrafter"/>
</dbReference>
<dbReference type="OMA" id="DMIINER"/>
<reference evidence="17" key="1">
    <citation type="submission" date="2008-07" db="EMBL/GenBank/DDBJ databases">
        <title>Annotation of Ajellomyces capsulatus strain H88.</title>
        <authorList>
            <person name="Champion M."/>
            <person name="Cuomo C."/>
            <person name="Ma L.-J."/>
            <person name="Henn M.R."/>
            <person name="Sil A."/>
            <person name="Goldman B."/>
            <person name="Young S.K."/>
            <person name="Kodira C.D."/>
            <person name="Zeng Q."/>
            <person name="Koehrsen M."/>
            <person name="Alvarado L."/>
            <person name="Berlin A."/>
            <person name="Borenstein D."/>
            <person name="Chen Z."/>
            <person name="Engels R."/>
            <person name="Freedman E."/>
            <person name="Gellesch M."/>
            <person name="Goldberg J."/>
            <person name="Griggs A."/>
            <person name="Gujja S."/>
            <person name="Heiman D."/>
            <person name="Hepburn T."/>
            <person name="Howarth C."/>
            <person name="Jen D."/>
            <person name="Larson L."/>
            <person name="Lewis B."/>
            <person name="Mehta T."/>
            <person name="Park D."/>
            <person name="Pearson M."/>
            <person name="Roberts A."/>
            <person name="Saif S."/>
            <person name="Shea T."/>
            <person name="Shenoy N."/>
            <person name="Sisk P."/>
            <person name="Stolte C."/>
            <person name="Sykes S."/>
            <person name="Walk T."/>
            <person name="White J."/>
            <person name="Yandava C."/>
            <person name="Klein B."/>
            <person name="McEwen J.G."/>
            <person name="Puccia R."/>
            <person name="Goldman G.H."/>
            <person name="Felipe M.S."/>
            <person name="Nino-Vega G."/>
            <person name="San-Blas G."/>
            <person name="Taylor J."/>
            <person name="Mendoza L."/>
            <person name="Galagan J."/>
            <person name="Nusbaum C."/>
            <person name="Birren B."/>
        </authorList>
    </citation>
    <scope>NUCLEOTIDE SEQUENCE [LARGE SCALE GENOMIC DNA]</scope>
    <source>
        <strain evidence="17">H88</strain>
    </source>
</reference>
<dbReference type="EC" id="2.7.11.1" evidence="2"/>
<name>F0UGV0_AJEC8</name>
<dbReference type="GO" id="GO:0000045">
    <property type="term" value="P:autophagosome assembly"/>
    <property type="evidence" value="ECO:0007669"/>
    <property type="project" value="TreeGrafter"/>
</dbReference>
<evidence type="ECO:0000256" key="7">
    <source>
        <dbReference type="ARBA" id="ARBA00022741"/>
    </source>
</evidence>
<evidence type="ECO:0000256" key="8">
    <source>
        <dbReference type="ARBA" id="ARBA00022777"/>
    </source>
</evidence>
<evidence type="ECO:0000313" key="17">
    <source>
        <dbReference type="Proteomes" id="UP000008142"/>
    </source>
</evidence>
<evidence type="ECO:0000256" key="12">
    <source>
        <dbReference type="ARBA" id="ARBA00047899"/>
    </source>
</evidence>
<dbReference type="PROSITE" id="PS00108">
    <property type="entry name" value="PROTEIN_KINASE_ST"/>
    <property type="match status" value="1"/>
</dbReference>
<evidence type="ECO:0000256" key="14">
    <source>
        <dbReference type="SAM" id="MobiDB-lite"/>
    </source>
</evidence>
<dbReference type="InterPro" id="IPR008271">
    <property type="entry name" value="Ser/Thr_kinase_AS"/>
</dbReference>
<dbReference type="SUPFAM" id="SSF56112">
    <property type="entry name" value="Protein kinase-like (PK-like)"/>
    <property type="match status" value="1"/>
</dbReference>
<accession>F0UGV0</accession>
<dbReference type="GO" id="GO:0005524">
    <property type="term" value="F:ATP binding"/>
    <property type="evidence" value="ECO:0007669"/>
    <property type="project" value="UniProtKB-KW"/>
</dbReference>
<keyword evidence="8" id="KW-0418">Kinase</keyword>
<sequence>MLVVAEAYAHHVLKLPERAMTFPCTPDIPETHGPDVTYVSGNGDIHIQELKQYSWEPINLSNSAVSHRHSSDFNAKSSEDSSHLVADRPTVEQSGNEIILHMKHPPKCISIGFSGIICEIDEDTIAKHPKVIPNNDPYNQMYRDMIINERLIYERLGSHQGIISYLGVHDQLTGAIRLAYAKEGDLECYIQSHDKPSEAIRATWIRLLVETFWYIYSQKIHHQDVKPNNILVENGTLKVVDFANATMHALDADMEEICAKDPLSRVDILGLGCIIYSIAAWRVFYYDYFEHDCWPEPENLPVTSGLLYEDIINKCWIDGYGNIKSLYEDCNAFSGME</sequence>
<evidence type="ECO:0000256" key="6">
    <source>
        <dbReference type="ARBA" id="ARBA00022679"/>
    </source>
</evidence>
<gene>
    <name evidence="16" type="ORF">HCEG_04404</name>
</gene>
<dbReference type="PROSITE" id="PS50011">
    <property type="entry name" value="PROTEIN_KINASE_DOM"/>
    <property type="match status" value="1"/>
</dbReference>
<dbReference type="PANTHER" id="PTHR24348:SF22">
    <property type="entry name" value="NON-SPECIFIC SERINE_THREONINE PROTEIN KINASE"/>
    <property type="match status" value="1"/>
</dbReference>
<comment type="catalytic activity">
    <reaction evidence="13">
        <text>L-seryl-[protein] + ATP = O-phospho-L-seryl-[protein] + ADP + H(+)</text>
        <dbReference type="Rhea" id="RHEA:17989"/>
        <dbReference type="Rhea" id="RHEA-COMP:9863"/>
        <dbReference type="Rhea" id="RHEA-COMP:11604"/>
        <dbReference type="ChEBI" id="CHEBI:15378"/>
        <dbReference type="ChEBI" id="CHEBI:29999"/>
        <dbReference type="ChEBI" id="CHEBI:30616"/>
        <dbReference type="ChEBI" id="CHEBI:83421"/>
        <dbReference type="ChEBI" id="CHEBI:456216"/>
        <dbReference type="EC" id="2.7.11.1"/>
    </reaction>
</comment>
<comment type="catalytic activity">
    <reaction evidence="12">
        <text>L-threonyl-[protein] + ATP = O-phospho-L-threonyl-[protein] + ADP + H(+)</text>
        <dbReference type="Rhea" id="RHEA:46608"/>
        <dbReference type="Rhea" id="RHEA-COMP:11060"/>
        <dbReference type="Rhea" id="RHEA-COMP:11605"/>
        <dbReference type="ChEBI" id="CHEBI:15378"/>
        <dbReference type="ChEBI" id="CHEBI:30013"/>
        <dbReference type="ChEBI" id="CHEBI:30616"/>
        <dbReference type="ChEBI" id="CHEBI:61977"/>
        <dbReference type="ChEBI" id="CHEBI:456216"/>
        <dbReference type="EC" id="2.7.11.1"/>
    </reaction>
</comment>
<feature type="compositionally biased region" description="Basic and acidic residues" evidence="14">
    <location>
        <begin position="77"/>
        <end position="90"/>
    </location>
</feature>
<dbReference type="SMART" id="SM00220">
    <property type="entry name" value="S_TKc"/>
    <property type="match status" value="1"/>
</dbReference>
<dbReference type="Proteomes" id="UP000008142">
    <property type="component" value="Unassembled WGS sequence"/>
</dbReference>
<dbReference type="VEuPathDB" id="FungiDB:I7I53_03988"/>
<evidence type="ECO:0000259" key="15">
    <source>
        <dbReference type="PROSITE" id="PS50011"/>
    </source>
</evidence>
<evidence type="ECO:0000256" key="3">
    <source>
        <dbReference type="ARBA" id="ARBA00018572"/>
    </source>
</evidence>
<proteinExistence type="predicted"/>
<dbReference type="OrthoDB" id="4175401at2759"/>
<keyword evidence="5" id="KW-0723">Serine/threonine-protein kinase</keyword>
<dbReference type="GO" id="GO:0034045">
    <property type="term" value="C:phagophore assembly site membrane"/>
    <property type="evidence" value="ECO:0007669"/>
    <property type="project" value="UniProtKB-SubCell"/>
</dbReference>
<dbReference type="AlphaFoldDB" id="F0UGV0"/>
<evidence type="ECO:0000256" key="2">
    <source>
        <dbReference type="ARBA" id="ARBA00012513"/>
    </source>
</evidence>
<dbReference type="InterPro" id="IPR045269">
    <property type="entry name" value="Atg1-like"/>
</dbReference>
<feature type="domain" description="Protein kinase" evidence="15">
    <location>
        <begin position="103"/>
        <end position="337"/>
    </location>
</feature>
<keyword evidence="7" id="KW-0547">Nucleotide-binding</keyword>
<protein>
    <recommendedName>
        <fullName evidence="3">Serine/threonine-protein kinase ATG1</fullName>
        <ecNumber evidence="2">2.7.11.1</ecNumber>
    </recommendedName>
    <alternativeName>
        <fullName evidence="11">Autophagy-related protein 1</fullName>
    </alternativeName>
    <alternativeName>
        <fullName evidence="4">Serine/threonine-protein kinase atg1</fullName>
    </alternativeName>
</protein>
<dbReference type="HOGENOM" id="CLU_000288_31_6_1"/>
<evidence type="ECO:0000256" key="10">
    <source>
        <dbReference type="ARBA" id="ARBA00023006"/>
    </source>
</evidence>
<comment type="subcellular location">
    <subcellularLocation>
        <location evidence="1">Preautophagosomal structure membrane</location>
        <topology evidence="1">Peripheral membrane protein</topology>
    </subcellularLocation>
</comment>
<dbReference type="Pfam" id="PF00069">
    <property type="entry name" value="Pkinase"/>
    <property type="match status" value="1"/>
</dbReference>
<evidence type="ECO:0000256" key="1">
    <source>
        <dbReference type="ARBA" id="ARBA00004623"/>
    </source>
</evidence>
<evidence type="ECO:0000256" key="11">
    <source>
        <dbReference type="ARBA" id="ARBA00030237"/>
    </source>
</evidence>
<dbReference type="InterPro" id="IPR000719">
    <property type="entry name" value="Prot_kinase_dom"/>
</dbReference>
<dbReference type="GO" id="GO:0005829">
    <property type="term" value="C:cytosol"/>
    <property type="evidence" value="ECO:0007669"/>
    <property type="project" value="TreeGrafter"/>
</dbReference>
<keyword evidence="6" id="KW-0808">Transferase</keyword>
<dbReference type="EMBL" id="DS990638">
    <property type="protein sequence ID" value="EGC45189.1"/>
    <property type="molecule type" value="Genomic_DNA"/>
</dbReference>
<evidence type="ECO:0000256" key="13">
    <source>
        <dbReference type="ARBA" id="ARBA00048679"/>
    </source>
</evidence>
<evidence type="ECO:0000256" key="5">
    <source>
        <dbReference type="ARBA" id="ARBA00022527"/>
    </source>
</evidence>
<dbReference type="InterPro" id="IPR011009">
    <property type="entry name" value="Kinase-like_dom_sf"/>
</dbReference>
<dbReference type="GO" id="GO:0010506">
    <property type="term" value="P:regulation of autophagy"/>
    <property type="evidence" value="ECO:0007669"/>
    <property type="project" value="InterPro"/>
</dbReference>
<evidence type="ECO:0000313" key="16">
    <source>
        <dbReference type="EMBL" id="EGC45189.1"/>
    </source>
</evidence>
<evidence type="ECO:0000256" key="9">
    <source>
        <dbReference type="ARBA" id="ARBA00022840"/>
    </source>
</evidence>
<evidence type="ECO:0000256" key="4">
    <source>
        <dbReference type="ARBA" id="ARBA00019599"/>
    </source>
</evidence>
<dbReference type="PANTHER" id="PTHR24348">
    <property type="entry name" value="SERINE/THREONINE-PROTEIN KINASE UNC-51-RELATED"/>
    <property type="match status" value="1"/>
</dbReference>
<organism evidence="17">
    <name type="scientific">Ajellomyces capsulatus (strain H88)</name>
    <name type="common">Darling's disease fungus</name>
    <name type="synonym">Histoplasma capsulatum</name>
    <dbReference type="NCBI Taxonomy" id="544711"/>
    <lineage>
        <taxon>Eukaryota</taxon>
        <taxon>Fungi</taxon>
        <taxon>Dikarya</taxon>
        <taxon>Ascomycota</taxon>
        <taxon>Pezizomycotina</taxon>
        <taxon>Eurotiomycetes</taxon>
        <taxon>Eurotiomycetidae</taxon>
        <taxon>Onygenales</taxon>
        <taxon>Ajellomycetaceae</taxon>
        <taxon>Histoplasma</taxon>
    </lineage>
</organism>
<feature type="region of interest" description="Disordered" evidence="14">
    <location>
        <begin position="70"/>
        <end position="90"/>
    </location>
</feature>
<dbReference type="GO" id="GO:0004674">
    <property type="term" value="F:protein serine/threonine kinase activity"/>
    <property type="evidence" value="ECO:0007669"/>
    <property type="project" value="UniProtKB-KW"/>
</dbReference>
<dbReference type="Gene3D" id="1.10.510.10">
    <property type="entry name" value="Transferase(Phosphotransferase) domain 1"/>
    <property type="match status" value="1"/>
</dbReference>
<keyword evidence="10" id="KW-0072">Autophagy</keyword>
<keyword evidence="9" id="KW-0067">ATP-binding</keyword>